<dbReference type="FunFam" id="3.40.50.720:FF:000084">
    <property type="entry name" value="Short-chain dehydrogenase reductase"/>
    <property type="match status" value="1"/>
</dbReference>
<dbReference type="InterPro" id="IPR002347">
    <property type="entry name" value="SDR_fam"/>
</dbReference>
<reference evidence="3 4" key="1">
    <citation type="submission" date="2018-07" db="EMBL/GenBank/DDBJ databases">
        <title>Genomic Encyclopedia of Type Strains, Phase IV (KMG-IV): sequencing the most valuable type-strain genomes for metagenomic binning, comparative biology and taxonomic classification.</title>
        <authorList>
            <person name="Goeker M."/>
        </authorList>
    </citation>
    <scope>NUCLEOTIDE SEQUENCE [LARGE SCALE GENOMIC DNA]</scope>
    <source>
        <strain evidence="3 4">DSM 103736</strain>
    </source>
</reference>
<dbReference type="GO" id="GO:0016491">
    <property type="term" value="F:oxidoreductase activity"/>
    <property type="evidence" value="ECO:0007669"/>
    <property type="project" value="UniProtKB-KW"/>
</dbReference>
<dbReference type="InterPro" id="IPR020904">
    <property type="entry name" value="Sc_DH/Rdtase_CS"/>
</dbReference>
<evidence type="ECO:0000313" key="4">
    <source>
        <dbReference type="Proteomes" id="UP000254848"/>
    </source>
</evidence>
<dbReference type="Proteomes" id="UP000254848">
    <property type="component" value="Unassembled WGS sequence"/>
</dbReference>
<gene>
    <name evidence="3" type="ORF">C8D90_106250</name>
</gene>
<dbReference type="EMBL" id="QRAP01000006">
    <property type="protein sequence ID" value="RDK90042.1"/>
    <property type="molecule type" value="Genomic_DNA"/>
</dbReference>
<protein>
    <submittedName>
        <fullName evidence="3">NAD(P)-dependent dehydrogenase (Short-subunit alcohol dehydrogenase family)</fullName>
    </submittedName>
</protein>
<dbReference type="RefSeq" id="WP_115459149.1">
    <property type="nucleotide sequence ID" value="NZ_QRAP01000006.1"/>
</dbReference>
<keyword evidence="2" id="KW-0560">Oxidoreductase</keyword>
<name>A0A370QNX6_9GAMM</name>
<organism evidence="3 4">
    <name type="scientific">Enterobacillus tribolii</name>
    <dbReference type="NCBI Taxonomy" id="1487935"/>
    <lineage>
        <taxon>Bacteria</taxon>
        <taxon>Pseudomonadati</taxon>
        <taxon>Pseudomonadota</taxon>
        <taxon>Gammaproteobacteria</taxon>
        <taxon>Enterobacterales</taxon>
        <taxon>Hafniaceae</taxon>
        <taxon>Enterobacillus</taxon>
    </lineage>
</organism>
<dbReference type="CDD" id="cd05233">
    <property type="entry name" value="SDR_c"/>
    <property type="match status" value="1"/>
</dbReference>
<proteinExistence type="inferred from homology"/>
<dbReference type="InterPro" id="IPR036291">
    <property type="entry name" value="NAD(P)-bd_dom_sf"/>
</dbReference>
<evidence type="ECO:0000256" key="2">
    <source>
        <dbReference type="ARBA" id="ARBA00023002"/>
    </source>
</evidence>
<dbReference type="OrthoDB" id="9806974at2"/>
<dbReference type="Gene3D" id="3.40.50.720">
    <property type="entry name" value="NAD(P)-binding Rossmann-like Domain"/>
    <property type="match status" value="1"/>
</dbReference>
<dbReference type="PROSITE" id="PS00061">
    <property type="entry name" value="ADH_SHORT"/>
    <property type="match status" value="1"/>
</dbReference>
<dbReference type="PRINTS" id="PR00080">
    <property type="entry name" value="SDRFAMILY"/>
</dbReference>
<dbReference type="PANTHER" id="PTHR24321:SF8">
    <property type="entry name" value="ESTRADIOL 17-BETA-DEHYDROGENASE 8-RELATED"/>
    <property type="match status" value="1"/>
</dbReference>
<evidence type="ECO:0000313" key="3">
    <source>
        <dbReference type="EMBL" id="RDK90042.1"/>
    </source>
</evidence>
<comment type="similarity">
    <text evidence="1">Belongs to the short-chain dehydrogenases/reductases (SDR) family.</text>
</comment>
<dbReference type="PRINTS" id="PR00081">
    <property type="entry name" value="GDHRDH"/>
</dbReference>
<dbReference type="PANTHER" id="PTHR24321">
    <property type="entry name" value="DEHYDROGENASES, SHORT CHAIN"/>
    <property type="match status" value="1"/>
</dbReference>
<sequence length="246" mass="26502">MTTTFTGRQAFITGASSGIGKALVSAFLATGYQVDGIDCAPSAFMAETRYRHHQADVTEFTALDAIFEQAEYGSENNLLINCAGTREICPVSELSLSLWERVFAVNVTASFIAGRAFCQQLVRHGVPGNVINIASVSGMMGEPNRTAYVASKHAVLGLTKQLAIEFGAQEIRVNAIAPGVIRTPLTEPYYHDPNQLNKIKRGQFIPQLGEPEDVAEAALYLSSPKARFITGSTLVMDGGWTIGKDL</sequence>
<keyword evidence="4" id="KW-1185">Reference proteome</keyword>
<dbReference type="Pfam" id="PF13561">
    <property type="entry name" value="adh_short_C2"/>
    <property type="match status" value="1"/>
</dbReference>
<evidence type="ECO:0000256" key="1">
    <source>
        <dbReference type="ARBA" id="ARBA00006484"/>
    </source>
</evidence>
<dbReference type="AlphaFoldDB" id="A0A370QNX6"/>
<accession>A0A370QNX6</accession>
<dbReference type="SUPFAM" id="SSF51735">
    <property type="entry name" value="NAD(P)-binding Rossmann-fold domains"/>
    <property type="match status" value="1"/>
</dbReference>
<comment type="caution">
    <text evidence="3">The sequence shown here is derived from an EMBL/GenBank/DDBJ whole genome shotgun (WGS) entry which is preliminary data.</text>
</comment>